<dbReference type="EMBL" id="SJPJ01000001">
    <property type="protein sequence ID" value="TWT84751.1"/>
    <property type="molecule type" value="Genomic_DNA"/>
</dbReference>
<name>A0A5C5ZD60_9BACT</name>
<keyword evidence="2" id="KW-1185">Reference proteome</keyword>
<comment type="caution">
    <text evidence="1">The sequence shown here is derived from an EMBL/GenBank/DDBJ whole genome shotgun (WGS) entry which is preliminary data.</text>
</comment>
<proteinExistence type="predicted"/>
<accession>A0A5C5ZD60</accession>
<organism evidence="1 2">
    <name type="scientific">Novipirellula herctigrandis</name>
    <dbReference type="NCBI Taxonomy" id="2527986"/>
    <lineage>
        <taxon>Bacteria</taxon>
        <taxon>Pseudomonadati</taxon>
        <taxon>Planctomycetota</taxon>
        <taxon>Planctomycetia</taxon>
        <taxon>Pirellulales</taxon>
        <taxon>Pirellulaceae</taxon>
        <taxon>Novipirellula</taxon>
    </lineage>
</organism>
<evidence type="ECO:0000313" key="2">
    <source>
        <dbReference type="Proteomes" id="UP000315010"/>
    </source>
</evidence>
<dbReference type="Proteomes" id="UP000315010">
    <property type="component" value="Unassembled WGS sequence"/>
</dbReference>
<evidence type="ECO:0000313" key="1">
    <source>
        <dbReference type="EMBL" id="TWT84751.1"/>
    </source>
</evidence>
<dbReference type="AlphaFoldDB" id="A0A5C5ZD60"/>
<dbReference type="RefSeq" id="WP_146402607.1">
    <property type="nucleotide sequence ID" value="NZ_SJPJ01000001.1"/>
</dbReference>
<sequence length="119" mass="13734">MAKKPRRRRIYYSAFTYSDGAAVSCVPWPQPTAKQIKDRDMYVDEDFLCREHRYKASDFVSLEPELAPRYSDILTNRLNTRRAIRELVLPEIAALAATLQRIEKRLEAIERSVGDGEAS</sequence>
<reference evidence="1 2" key="1">
    <citation type="submission" date="2019-02" db="EMBL/GenBank/DDBJ databases">
        <title>Deep-cultivation of Planctomycetes and their phenomic and genomic characterization uncovers novel biology.</title>
        <authorList>
            <person name="Wiegand S."/>
            <person name="Jogler M."/>
            <person name="Boedeker C."/>
            <person name="Pinto D."/>
            <person name="Vollmers J."/>
            <person name="Rivas-Marin E."/>
            <person name="Kohn T."/>
            <person name="Peeters S.H."/>
            <person name="Heuer A."/>
            <person name="Rast P."/>
            <person name="Oberbeckmann S."/>
            <person name="Bunk B."/>
            <person name="Jeske O."/>
            <person name="Meyerdierks A."/>
            <person name="Storesund J.E."/>
            <person name="Kallscheuer N."/>
            <person name="Luecker S."/>
            <person name="Lage O.M."/>
            <person name="Pohl T."/>
            <person name="Merkel B.J."/>
            <person name="Hornburger P."/>
            <person name="Mueller R.-W."/>
            <person name="Bruemmer F."/>
            <person name="Labrenz M."/>
            <person name="Spormann A.M."/>
            <person name="Op Den Camp H."/>
            <person name="Overmann J."/>
            <person name="Amann R."/>
            <person name="Jetten M.S.M."/>
            <person name="Mascher T."/>
            <person name="Medema M.H."/>
            <person name="Devos D.P."/>
            <person name="Kaster A.-K."/>
            <person name="Ovreas L."/>
            <person name="Rohde M."/>
            <person name="Galperin M.Y."/>
            <person name="Jogler C."/>
        </authorList>
    </citation>
    <scope>NUCLEOTIDE SEQUENCE [LARGE SCALE GENOMIC DNA]</scope>
    <source>
        <strain evidence="1 2">CA13</strain>
    </source>
</reference>
<protein>
    <submittedName>
        <fullName evidence="1">Uncharacterized protein</fullName>
    </submittedName>
</protein>
<dbReference type="OrthoDB" id="284099at2"/>
<gene>
    <name evidence="1" type="ORF">CA13_62310</name>
</gene>